<dbReference type="Pfam" id="PF05050">
    <property type="entry name" value="Methyltransf_21"/>
    <property type="match status" value="1"/>
</dbReference>
<dbReference type="InterPro" id="IPR006342">
    <property type="entry name" value="FkbM_mtfrase"/>
</dbReference>
<dbReference type="Gene3D" id="3.40.50.150">
    <property type="entry name" value="Vaccinia Virus protein VP39"/>
    <property type="match status" value="1"/>
</dbReference>
<sequence length="387" mass="43530">MLMKREAGMTEFAGDFEALFDGAMTRYAFERPSIARWWESHCSEPNVNIALQELVQPGDTCFDVGSFIGGLAIIMARLTGPRGKVVLFEGNQHILSQLTWNMIRSHLTNTFIVNKIIWEESDLNMYLSHNSIAPAASRVCSDEASDPHAIRVGRSLALDDFVAEHSMLPDVVKMDIEGSEYYALRGFKKTISEKKPVLILEQNVGDDRCLELLSDMDYKIFDSAGLHAVRSSNDYLEGTTIRNVIAIHASALGRYNLHNPVQKRKICSLDPLKAEVEVDSQGVVYSTFRMKLSRGRYLFVLSLDAKDCVVASEIWVNGTIQTKFYETAKLFSQDCRDMMALVHKDCEVVYKVLQVQKSSENGYMKINSVDIISIDAPLNFKSRSTLV</sequence>
<dbReference type="SUPFAM" id="SSF53335">
    <property type="entry name" value="S-adenosyl-L-methionine-dependent methyltransferases"/>
    <property type="match status" value="1"/>
</dbReference>
<keyword evidence="3" id="KW-1185">Reference proteome</keyword>
<reference evidence="2 3" key="1">
    <citation type="submission" date="2018-04" db="EMBL/GenBank/DDBJ databases">
        <title>Complete genome sequence of the nitrogen-fixing bacterium Azospirillum humicireducens type strain SgZ-5.</title>
        <authorList>
            <person name="Yu Z."/>
        </authorList>
    </citation>
    <scope>NUCLEOTIDE SEQUENCE [LARGE SCALE GENOMIC DNA]</scope>
    <source>
        <strain evidence="2 3">SgZ-5</strain>
        <plasmid evidence="2 3">pYZ4</plasmid>
    </source>
</reference>
<dbReference type="KEGG" id="ahu:A6A40_23635"/>
<evidence type="ECO:0000259" key="1">
    <source>
        <dbReference type="Pfam" id="PF05050"/>
    </source>
</evidence>
<keyword evidence="2" id="KW-0614">Plasmid</keyword>
<protein>
    <recommendedName>
        <fullName evidence="1">Methyltransferase FkbM domain-containing protein</fullName>
    </recommendedName>
</protein>
<dbReference type="NCBIfam" id="TIGR01444">
    <property type="entry name" value="fkbM_fam"/>
    <property type="match status" value="1"/>
</dbReference>
<dbReference type="InterPro" id="IPR029063">
    <property type="entry name" value="SAM-dependent_MTases_sf"/>
</dbReference>
<feature type="domain" description="Methyltransferase FkbM" evidence="1">
    <location>
        <begin position="63"/>
        <end position="219"/>
    </location>
</feature>
<dbReference type="EMBL" id="CP028905">
    <property type="protein sequence ID" value="AWB08042.1"/>
    <property type="molecule type" value="Genomic_DNA"/>
</dbReference>
<gene>
    <name evidence="2" type="ORF">A6A40_23635</name>
</gene>
<dbReference type="PANTHER" id="PTHR34203">
    <property type="entry name" value="METHYLTRANSFERASE, FKBM FAMILY PROTEIN"/>
    <property type="match status" value="1"/>
</dbReference>
<evidence type="ECO:0000313" key="2">
    <source>
        <dbReference type="EMBL" id="AWB08042.1"/>
    </source>
</evidence>
<proteinExistence type="predicted"/>
<dbReference type="AlphaFoldDB" id="A0A2R4VUE1"/>
<evidence type="ECO:0000313" key="3">
    <source>
        <dbReference type="Proteomes" id="UP000077405"/>
    </source>
</evidence>
<geneLocation type="plasmid" evidence="2 3">
    <name>pYZ4</name>
</geneLocation>
<dbReference type="Proteomes" id="UP000077405">
    <property type="component" value="Plasmid pYZ4"/>
</dbReference>
<organism evidence="2 3">
    <name type="scientific">Azospirillum humicireducens</name>
    <dbReference type="NCBI Taxonomy" id="1226968"/>
    <lineage>
        <taxon>Bacteria</taxon>
        <taxon>Pseudomonadati</taxon>
        <taxon>Pseudomonadota</taxon>
        <taxon>Alphaproteobacteria</taxon>
        <taxon>Rhodospirillales</taxon>
        <taxon>Azospirillaceae</taxon>
        <taxon>Azospirillum</taxon>
    </lineage>
</organism>
<accession>A0A2R4VUE1</accession>
<name>A0A2R4VUE1_9PROT</name>
<dbReference type="PANTHER" id="PTHR34203:SF15">
    <property type="entry name" value="SLL1173 PROTEIN"/>
    <property type="match status" value="1"/>
</dbReference>
<dbReference type="InterPro" id="IPR052514">
    <property type="entry name" value="SAM-dependent_MTase"/>
</dbReference>